<dbReference type="EMBL" id="CP043875">
    <property type="protein sequence ID" value="WOF15192.1"/>
    <property type="molecule type" value="Genomic_DNA"/>
</dbReference>
<dbReference type="PROSITE" id="PS50005">
    <property type="entry name" value="TPR"/>
    <property type="match status" value="2"/>
</dbReference>
<keyword evidence="4" id="KW-1185">Reference proteome</keyword>
<dbReference type="Proteomes" id="UP001301797">
    <property type="component" value="Chromosome"/>
</dbReference>
<feature type="transmembrane region" description="Helical" evidence="2">
    <location>
        <begin position="196"/>
        <end position="214"/>
    </location>
</feature>
<feature type="repeat" description="TPR" evidence="1">
    <location>
        <begin position="140"/>
        <end position="173"/>
    </location>
</feature>
<evidence type="ECO:0000256" key="2">
    <source>
        <dbReference type="SAM" id="Phobius"/>
    </source>
</evidence>
<accession>A0AA97FA88</accession>
<dbReference type="PANTHER" id="PTHR12558">
    <property type="entry name" value="CELL DIVISION CYCLE 16,23,27"/>
    <property type="match status" value="1"/>
</dbReference>
<evidence type="ECO:0000313" key="3">
    <source>
        <dbReference type="EMBL" id="WOF15192.1"/>
    </source>
</evidence>
<dbReference type="InterPro" id="IPR011990">
    <property type="entry name" value="TPR-like_helical_dom_sf"/>
</dbReference>
<proteinExistence type="predicted"/>
<keyword evidence="2" id="KW-0472">Membrane</keyword>
<dbReference type="InterPro" id="IPR019734">
    <property type="entry name" value="TPR_rpt"/>
</dbReference>
<dbReference type="AlphaFoldDB" id="A0AA97FA88"/>
<dbReference type="SMART" id="SM00028">
    <property type="entry name" value="TPR"/>
    <property type="match status" value="4"/>
</dbReference>
<dbReference type="SUPFAM" id="SSF48452">
    <property type="entry name" value="TPR-like"/>
    <property type="match status" value="1"/>
</dbReference>
<dbReference type="Pfam" id="PF13181">
    <property type="entry name" value="TPR_8"/>
    <property type="match status" value="1"/>
</dbReference>
<dbReference type="Gene3D" id="1.25.40.10">
    <property type="entry name" value="Tetratricopeptide repeat domain"/>
    <property type="match status" value="2"/>
</dbReference>
<dbReference type="PROSITE" id="PS50293">
    <property type="entry name" value="TPR_REGION"/>
    <property type="match status" value="2"/>
</dbReference>
<reference evidence="3 4" key="1">
    <citation type="submission" date="2019-09" db="EMBL/GenBank/DDBJ databases">
        <title>The complete genome of Methanoplanus sp. FWC-SCC4.</title>
        <authorList>
            <person name="Chen S.-C."/>
            <person name="Zhou Y.-Z."/>
            <person name="Lai M.-C."/>
        </authorList>
    </citation>
    <scope>NUCLEOTIDE SEQUENCE [LARGE SCALE GENOMIC DNA]</scope>
    <source>
        <strain evidence="3 4">FWC-SCC4</strain>
    </source>
</reference>
<gene>
    <name evidence="3" type="ORF">F1737_00125</name>
</gene>
<dbReference type="KEGG" id="mefw:F1737_00125"/>
<keyword evidence="2" id="KW-0812">Transmembrane</keyword>
<organism evidence="3 4">
    <name type="scientific">Methanochimaera problematica</name>
    <dbReference type="NCBI Taxonomy" id="2609417"/>
    <lineage>
        <taxon>Archaea</taxon>
        <taxon>Methanobacteriati</taxon>
        <taxon>Methanobacteriota</taxon>
        <taxon>Stenosarchaea group</taxon>
        <taxon>Methanomicrobia</taxon>
        <taxon>Methanomicrobiales</taxon>
        <taxon>Methanomicrobiaceae</taxon>
        <taxon>Methanochimaera</taxon>
    </lineage>
</organism>
<protein>
    <submittedName>
        <fullName evidence="3">Tetratricopeptide repeat protein</fullName>
    </submittedName>
</protein>
<dbReference type="GeneID" id="85228527"/>
<keyword evidence="1" id="KW-0802">TPR repeat</keyword>
<dbReference type="Pfam" id="PF13424">
    <property type="entry name" value="TPR_12"/>
    <property type="match status" value="1"/>
</dbReference>
<keyword evidence="2" id="KW-1133">Transmembrane helix</keyword>
<sequence length="218" mass="23975">MKNFMITTLFLIFTLSALFATPVLAEENMTMTNEGTNKIALYNQATDLANEGRFDEALLLIDQAIAADENFTLALTTKSGIMIATGDYEGALKAAEKATSIRPDQADGWVNMGTALIALERYEESLSASEKAIEINPEYLEAWLNKGTALGELGRYEEELEASEKAIEISPKDSRAWANKKYAENQIKKETGKQDSPLSVFTILAAGICAMAVLKRRY</sequence>
<dbReference type="RefSeq" id="WP_317136758.1">
    <property type="nucleotide sequence ID" value="NZ_CP043875.1"/>
</dbReference>
<evidence type="ECO:0000313" key="4">
    <source>
        <dbReference type="Proteomes" id="UP001301797"/>
    </source>
</evidence>
<evidence type="ECO:0000256" key="1">
    <source>
        <dbReference type="PROSITE-ProRule" id="PRU00339"/>
    </source>
</evidence>
<name>A0AA97FA88_9EURY</name>
<dbReference type="PANTHER" id="PTHR12558:SF13">
    <property type="entry name" value="CELL DIVISION CYCLE PROTEIN 27 HOMOLOG"/>
    <property type="match status" value="1"/>
</dbReference>
<feature type="repeat" description="TPR" evidence="1">
    <location>
        <begin position="106"/>
        <end position="139"/>
    </location>
</feature>